<sequence length="113" mass="13093">MTREALTKVQNSTAVPSLTVQLQVNDQLCIKHYNELVSYKRNISKSKRKCADKDLSYKGVKNVCLREDVYYDLLNNTSSLEVLHQRVKDLELELKEYVIKAQETFSNGNVKMH</sequence>
<comment type="caution">
    <text evidence="1">The sequence shown here is derived from an EMBL/GenBank/DDBJ whole genome shotgun (WGS) entry which is preliminary data.</text>
</comment>
<dbReference type="VEuPathDB" id="FungiDB:RhiirFUN_010378"/>
<dbReference type="Proteomes" id="UP000684084">
    <property type="component" value="Unassembled WGS sequence"/>
</dbReference>
<dbReference type="EMBL" id="CAGKOT010000013">
    <property type="protein sequence ID" value="CAB5358824.1"/>
    <property type="molecule type" value="Genomic_DNA"/>
</dbReference>
<accession>A0A916E394</accession>
<evidence type="ECO:0000313" key="1">
    <source>
        <dbReference type="EMBL" id="CAB5358824.1"/>
    </source>
</evidence>
<proteinExistence type="predicted"/>
<protein>
    <submittedName>
        <fullName evidence="1">Uncharacterized protein</fullName>
    </submittedName>
</protein>
<reference evidence="1" key="1">
    <citation type="submission" date="2020-05" db="EMBL/GenBank/DDBJ databases">
        <authorList>
            <person name="Rincon C."/>
            <person name="Sanders R I."/>
            <person name="Robbins C."/>
            <person name="Chaturvedi A."/>
        </authorList>
    </citation>
    <scope>NUCLEOTIDE SEQUENCE</scope>
    <source>
        <strain evidence="1">CHB12</strain>
    </source>
</reference>
<gene>
    <name evidence="1" type="ORF">CHRIB12_LOCUS7420</name>
</gene>
<dbReference type="OrthoDB" id="2344874at2759"/>
<name>A0A916E394_9GLOM</name>
<organism evidence="1 2">
    <name type="scientific">Rhizophagus irregularis</name>
    <dbReference type="NCBI Taxonomy" id="588596"/>
    <lineage>
        <taxon>Eukaryota</taxon>
        <taxon>Fungi</taxon>
        <taxon>Fungi incertae sedis</taxon>
        <taxon>Mucoromycota</taxon>
        <taxon>Glomeromycotina</taxon>
        <taxon>Glomeromycetes</taxon>
        <taxon>Glomerales</taxon>
        <taxon>Glomeraceae</taxon>
        <taxon>Rhizophagus</taxon>
    </lineage>
</organism>
<evidence type="ECO:0000313" key="2">
    <source>
        <dbReference type="Proteomes" id="UP000684084"/>
    </source>
</evidence>
<dbReference type="AlphaFoldDB" id="A0A916E394"/>